<dbReference type="CDD" id="cd00130">
    <property type="entry name" value="PAS"/>
    <property type="match status" value="1"/>
</dbReference>
<dbReference type="GO" id="GO:0000155">
    <property type="term" value="F:phosphorelay sensor kinase activity"/>
    <property type="evidence" value="ECO:0007669"/>
    <property type="project" value="InterPro"/>
</dbReference>
<dbReference type="InterPro" id="IPR005467">
    <property type="entry name" value="His_kinase_dom"/>
</dbReference>
<dbReference type="PRINTS" id="PR00344">
    <property type="entry name" value="BCTRLSENSOR"/>
</dbReference>
<dbReference type="InterPro" id="IPR003661">
    <property type="entry name" value="HisK_dim/P_dom"/>
</dbReference>
<dbReference type="InterPro" id="IPR013655">
    <property type="entry name" value="PAS_fold_3"/>
</dbReference>
<dbReference type="EC" id="2.7.13.3" evidence="2"/>
<evidence type="ECO:0000256" key="5">
    <source>
        <dbReference type="ARBA" id="ARBA00022777"/>
    </source>
</evidence>
<evidence type="ECO:0000256" key="4">
    <source>
        <dbReference type="ARBA" id="ARBA00022679"/>
    </source>
</evidence>
<evidence type="ECO:0000256" key="3">
    <source>
        <dbReference type="ARBA" id="ARBA00022553"/>
    </source>
</evidence>
<organism evidence="9 10">
    <name type="scientific">Spirosoma fluviale</name>
    <dbReference type="NCBI Taxonomy" id="1597977"/>
    <lineage>
        <taxon>Bacteria</taxon>
        <taxon>Pseudomonadati</taxon>
        <taxon>Bacteroidota</taxon>
        <taxon>Cytophagia</taxon>
        <taxon>Cytophagales</taxon>
        <taxon>Cytophagaceae</taxon>
        <taxon>Spirosoma</taxon>
    </lineage>
</organism>
<dbReference type="Gene3D" id="1.10.287.130">
    <property type="match status" value="1"/>
</dbReference>
<keyword evidence="5" id="KW-0418">Kinase</keyword>
<reference evidence="10" key="1">
    <citation type="submission" date="2017-09" db="EMBL/GenBank/DDBJ databases">
        <authorList>
            <person name="Varghese N."/>
            <person name="Submissions S."/>
        </authorList>
    </citation>
    <scope>NUCLEOTIDE SEQUENCE [LARGE SCALE GENOMIC DNA]</scope>
    <source>
        <strain evidence="10">DSM 29961</strain>
    </source>
</reference>
<dbReference type="Pfam" id="PF02518">
    <property type="entry name" value="HATPase_c"/>
    <property type="match status" value="1"/>
</dbReference>
<dbReference type="PROSITE" id="PS50109">
    <property type="entry name" value="HIS_KIN"/>
    <property type="match status" value="1"/>
</dbReference>
<evidence type="ECO:0000259" key="7">
    <source>
        <dbReference type="PROSITE" id="PS50112"/>
    </source>
</evidence>
<feature type="domain" description="PAC" evidence="8">
    <location>
        <begin position="245"/>
        <end position="298"/>
    </location>
</feature>
<evidence type="ECO:0000313" key="10">
    <source>
        <dbReference type="Proteomes" id="UP000219452"/>
    </source>
</evidence>
<dbReference type="Pfam" id="PF08447">
    <property type="entry name" value="PAS_3"/>
    <property type="match status" value="1"/>
</dbReference>
<dbReference type="SMART" id="SM00388">
    <property type="entry name" value="HisKA"/>
    <property type="match status" value="1"/>
</dbReference>
<evidence type="ECO:0000259" key="6">
    <source>
        <dbReference type="PROSITE" id="PS50109"/>
    </source>
</evidence>
<dbReference type="InterPro" id="IPR052162">
    <property type="entry name" value="Sensor_kinase/Photoreceptor"/>
</dbReference>
<dbReference type="SMART" id="SM00387">
    <property type="entry name" value="HATPase_c"/>
    <property type="match status" value="1"/>
</dbReference>
<dbReference type="EMBL" id="OCNH01000009">
    <property type="protein sequence ID" value="SOD99398.1"/>
    <property type="molecule type" value="Genomic_DNA"/>
</dbReference>
<dbReference type="RefSeq" id="WP_097131863.1">
    <property type="nucleotide sequence ID" value="NZ_OCNH01000009.1"/>
</dbReference>
<comment type="catalytic activity">
    <reaction evidence="1">
        <text>ATP + protein L-histidine = ADP + protein N-phospho-L-histidine.</text>
        <dbReference type="EC" id="2.7.13.3"/>
    </reaction>
</comment>
<dbReference type="AlphaFoldDB" id="A0A286GV38"/>
<keyword evidence="10" id="KW-1185">Reference proteome</keyword>
<keyword evidence="4" id="KW-0808">Transferase</keyword>
<evidence type="ECO:0000256" key="1">
    <source>
        <dbReference type="ARBA" id="ARBA00000085"/>
    </source>
</evidence>
<dbReference type="SUPFAM" id="SSF47384">
    <property type="entry name" value="Homodimeric domain of signal transducing histidine kinase"/>
    <property type="match status" value="1"/>
</dbReference>
<gene>
    <name evidence="9" type="ORF">SAMN06269250_6403</name>
</gene>
<evidence type="ECO:0000259" key="8">
    <source>
        <dbReference type="PROSITE" id="PS50113"/>
    </source>
</evidence>
<dbReference type="SUPFAM" id="SSF55785">
    <property type="entry name" value="PYP-like sensor domain (PAS domain)"/>
    <property type="match status" value="2"/>
</dbReference>
<evidence type="ECO:0000256" key="2">
    <source>
        <dbReference type="ARBA" id="ARBA00012438"/>
    </source>
</evidence>
<dbReference type="InterPro" id="IPR000700">
    <property type="entry name" value="PAS-assoc_C"/>
</dbReference>
<dbReference type="InterPro" id="IPR035965">
    <property type="entry name" value="PAS-like_dom_sf"/>
</dbReference>
<dbReference type="OrthoDB" id="9766459at2"/>
<dbReference type="SUPFAM" id="SSF55874">
    <property type="entry name" value="ATPase domain of HSP90 chaperone/DNA topoisomerase II/histidine kinase"/>
    <property type="match status" value="1"/>
</dbReference>
<feature type="domain" description="PAS" evidence="7">
    <location>
        <begin position="169"/>
        <end position="240"/>
    </location>
</feature>
<dbReference type="PROSITE" id="PS50113">
    <property type="entry name" value="PAC"/>
    <property type="match status" value="1"/>
</dbReference>
<dbReference type="PROSITE" id="PS50112">
    <property type="entry name" value="PAS"/>
    <property type="match status" value="1"/>
</dbReference>
<evidence type="ECO:0000313" key="9">
    <source>
        <dbReference type="EMBL" id="SOD99398.1"/>
    </source>
</evidence>
<sequence>MLNSTTLNNQCTFLADGGEMGTLIRQYDWSKTELGLPNQWPCSLRTTLSLLLKSRVPMFLLWGNDLICFYNDAYRPILGIKEKHIDPLGKPGVDVWPAIQPITSVQVDTVLTNGEAVWSEAQLVSYSRNGKKEDLYCTFDYTPVPDDSGVPTGVLVTCAEETRQAIEEAEATLRGAIELAELGTWQIDLATSTLYYSERLRGWFGIGSDEIITPERAYRPVREVDRPRVRAAIAQALAPGTNGVYDIEYTLDPNEAGHERVLHILGRTFYNEKGEPYKLSGTAQDVTKQRRVQQELERQVQERTRQLQTLIVDLERSNANLQQFAYVASHDLQEPLRKVQAFGDILKAQYGSQLNEGVDYLERMQNAATRMSVLIKDLLTFSRIATRQNTTTPVSLNDVLSIVLTDLELVIQETGAIVEVANLPTIVGDKLQLTQLFQNLLSNSLKFCQSTVQARIQVTSQWLDDGDLPTLTDTAHEATAYYRIDVIDNGIGFDPKYVDRIFELFQRLHSKNEYAGTGIGLAICEKVVANHGGFITATSQPGLGATFSVYLPT</sequence>
<dbReference type="InterPro" id="IPR004358">
    <property type="entry name" value="Sig_transdc_His_kin-like_C"/>
</dbReference>
<dbReference type="PANTHER" id="PTHR43304">
    <property type="entry name" value="PHYTOCHROME-LIKE PROTEIN CPH1"/>
    <property type="match status" value="1"/>
</dbReference>
<dbReference type="InterPro" id="IPR000014">
    <property type="entry name" value="PAS"/>
</dbReference>
<dbReference type="Gene3D" id="3.30.450.20">
    <property type="entry name" value="PAS domain"/>
    <property type="match status" value="2"/>
</dbReference>
<keyword evidence="3" id="KW-0597">Phosphoprotein</keyword>
<dbReference type="CDD" id="cd00082">
    <property type="entry name" value="HisKA"/>
    <property type="match status" value="1"/>
</dbReference>
<feature type="domain" description="Histidine kinase" evidence="6">
    <location>
        <begin position="327"/>
        <end position="553"/>
    </location>
</feature>
<dbReference type="PANTHER" id="PTHR43304:SF1">
    <property type="entry name" value="PAC DOMAIN-CONTAINING PROTEIN"/>
    <property type="match status" value="1"/>
</dbReference>
<protein>
    <recommendedName>
        <fullName evidence="2">histidine kinase</fullName>
        <ecNumber evidence="2">2.7.13.3</ecNumber>
    </recommendedName>
</protein>
<name>A0A286GV38_9BACT</name>
<proteinExistence type="predicted"/>
<dbReference type="Proteomes" id="UP000219452">
    <property type="component" value="Unassembled WGS sequence"/>
</dbReference>
<dbReference type="InterPro" id="IPR036890">
    <property type="entry name" value="HATPase_C_sf"/>
</dbReference>
<dbReference type="NCBIfam" id="TIGR00229">
    <property type="entry name" value="sensory_box"/>
    <property type="match status" value="1"/>
</dbReference>
<dbReference type="Pfam" id="PF00512">
    <property type="entry name" value="HisKA"/>
    <property type="match status" value="1"/>
</dbReference>
<dbReference type="Gene3D" id="3.30.565.10">
    <property type="entry name" value="Histidine kinase-like ATPase, C-terminal domain"/>
    <property type="match status" value="1"/>
</dbReference>
<dbReference type="InterPro" id="IPR036097">
    <property type="entry name" value="HisK_dim/P_sf"/>
</dbReference>
<accession>A0A286GV38</accession>
<dbReference type="InterPro" id="IPR003594">
    <property type="entry name" value="HATPase_dom"/>
</dbReference>